<dbReference type="GeneID" id="61391123"/>
<dbReference type="RefSeq" id="WP_009241726.1">
    <property type="nucleotide sequence ID" value="NZ_CABKQE010000004.1"/>
</dbReference>
<organism evidence="2 3">
    <name type="scientific">Ralstonia pickettii</name>
    <name type="common">Burkholderia pickettii</name>
    <dbReference type="NCBI Taxonomy" id="329"/>
    <lineage>
        <taxon>Bacteria</taxon>
        <taxon>Pseudomonadati</taxon>
        <taxon>Pseudomonadota</taxon>
        <taxon>Betaproteobacteria</taxon>
        <taxon>Burkholderiales</taxon>
        <taxon>Burkholderiaceae</taxon>
        <taxon>Ralstonia</taxon>
    </lineage>
</organism>
<proteinExistence type="predicted"/>
<dbReference type="SUPFAM" id="SSF111369">
    <property type="entry name" value="HlyD-like secretion proteins"/>
    <property type="match status" value="1"/>
</dbReference>
<evidence type="ECO:0000313" key="2">
    <source>
        <dbReference type="EMBL" id="MBX3890195.1"/>
    </source>
</evidence>
<dbReference type="PANTHER" id="PTHR30469">
    <property type="entry name" value="MULTIDRUG RESISTANCE PROTEIN MDTA"/>
    <property type="match status" value="1"/>
</dbReference>
<reference evidence="2" key="1">
    <citation type="submission" date="2018-06" db="EMBL/GenBank/DDBJ databases">
        <authorList>
            <person name="O'Rourke A."/>
        </authorList>
    </citation>
    <scope>NUCLEOTIDE SEQUENCE</scope>
    <source>
        <strain evidence="2">132550021-3</strain>
    </source>
</reference>
<dbReference type="PANTHER" id="PTHR30469:SF15">
    <property type="entry name" value="HLYD FAMILY OF SECRETION PROTEINS"/>
    <property type="match status" value="1"/>
</dbReference>
<dbReference type="Gene3D" id="1.10.287.470">
    <property type="entry name" value="Helix hairpin bin"/>
    <property type="match status" value="1"/>
</dbReference>
<sequence length="391" mass="42035">MKRGGLRKTLALASAALALALALTYALWPVPAAVDRGRVTRGPLQVTIDEDGEIRAHDRYVITAPITGRLLRVELHEGDQIKAGQVIAVLVPAPMTPGERATQRARVDAAEAIFSEAQARAAHARADYDQARRNLDRGETLLSSGAMSRQEVEQMRTMAASSASDLTAARARETSAAADVRVAMANLKALEAGQPVEVRAPTNTVLLRIEQQSERVVLAGAALMLLADPSRYELVVDVLSTDAVKISPGMRVSVVEWGGPLAVNATVRTVGPGAFTKVSALGVEEQRVHIVADLVDPPGRLNDGYRVQGRIVIWEQPDVLKLPIGALFRCGGNWCTFIVKNGKAVQRIIQIGQRNAEEAQVLDGLQDHDTVVVYPPPTLSDSMSVRPLNAR</sequence>
<evidence type="ECO:0000313" key="3">
    <source>
        <dbReference type="Proteomes" id="UP001199322"/>
    </source>
</evidence>
<dbReference type="AlphaFoldDB" id="A0A9Q2C3L3"/>
<dbReference type="GO" id="GO:1990281">
    <property type="term" value="C:efflux pump complex"/>
    <property type="evidence" value="ECO:0007669"/>
    <property type="project" value="TreeGrafter"/>
</dbReference>
<name>A0A9Q2C3L3_RALPI</name>
<evidence type="ECO:0000259" key="1">
    <source>
        <dbReference type="Pfam" id="PF25989"/>
    </source>
</evidence>
<accession>A0A9Q2C3L3</accession>
<feature type="domain" description="YknX-like C-terminal permuted SH3-like" evidence="1">
    <location>
        <begin position="319"/>
        <end position="386"/>
    </location>
</feature>
<dbReference type="Gene3D" id="2.40.50.100">
    <property type="match status" value="1"/>
</dbReference>
<dbReference type="Proteomes" id="UP001199322">
    <property type="component" value="Unassembled WGS sequence"/>
</dbReference>
<comment type="caution">
    <text evidence="2">The sequence shown here is derived from an EMBL/GenBank/DDBJ whole genome shotgun (WGS) entry which is preliminary data.</text>
</comment>
<gene>
    <name evidence="2" type="ORF">DEE74_09990</name>
</gene>
<dbReference type="EMBL" id="QGBI01000007">
    <property type="protein sequence ID" value="MBX3890195.1"/>
    <property type="molecule type" value="Genomic_DNA"/>
</dbReference>
<dbReference type="InterPro" id="IPR058637">
    <property type="entry name" value="YknX-like_C"/>
</dbReference>
<protein>
    <submittedName>
        <fullName evidence="2">HlyD family efflux transporter periplasmic adaptor subunit</fullName>
    </submittedName>
</protein>
<dbReference type="Pfam" id="PF25989">
    <property type="entry name" value="YknX_C"/>
    <property type="match status" value="1"/>
</dbReference>
<dbReference type="GO" id="GO:0015562">
    <property type="term" value="F:efflux transmembrane transporter activity"/>
    <property type="evidence" value="ECO:0007669"/>
    <property type="project" value="TreeGrafter"/>
</dbReference>
<dbReference type="Gene3D" id="2.40.420.20">
    <property type="match status" value="1"/>
</dbReference>